<sequence length="389" mass="40512">MRRWPEAVFITLAMGMAASAVHAAPFMIVGNDEKLVWDDEGKPVLSAPGKDNVVIVDLANPEEPKIVATLPLKNSVVGPPTNVAIDPTGSIALVADSVDVVKDGEALKQVVDDKVHVIDLKANPPKLAKTLSVGKMPSGLSFSPKGDMALVALRGDNAVAVLSIKNGDVTLAETVPMGDVVAHVAISPDGRRAMAMKFPAHKAAMLDIDASGKVTYGKVDLPTGQWPYNGAISPDGKFALTADNGNSGASDGSVDTVSVIDLEASPPRIVDRVVVGDGPEGLAISPKGDVAVAVILRGSNASKKAYFYKPTGAINVLKVEGKKLTFVKEIEVGGLPEAAVFTPDGRYLLVGNYLDQDFSILKVEGSQVTDTGKRFKVPGHPASARMGPG</sequence>
<dbReference type="RefSeq" id="WP_406856355.1">
    <property type="nucleotide sequence ID" value="NZ_CP157484.1"/>
</dbReference>
<reference evidence="2" key="1">
    <citation type="submission" date="2024-05" db="EMBL/GenBank/DDBJ databases">
        <authorList>
            <person name="Kim S."/>
            <person name="Heo J."/>
            <person name="Choi H."/>
            <person name="Choi Y."/>
            <person name="Kwon S.-W."/>
            <person name="Kim Y."/>
        </authorList>
    </citation>
    <scope>NUCLEOTIDE SEQUENCE</scope>
    <source>
        <strain evidence="2">KACC 23698</strain>
    </source>
</reference>
<proteinExistence type="predicted"/>
<feature type="signal peptide" evidence="1">
    <location>
        <begin position="1"/>
        <end position="23"/>
    </location>
</feature>
<dbReference type="PANTHER" id="PTHR47197:SF3">
    <property type="entry name" value="DIHYDRO-HEME D1 DEHYDROGENASE"/>
    <property type="match status" value="1"/>
</dbReference>
<evidence type="ECO:0000313" key="2">
    <source>
        <dbReference type="EMBL" id="XBO39510.1"/>
    </source>
</evidence>
<dbReference type="PANTHER" id="PTHR47197">
    <property type="entry name" value="PROTEIN NIRF"/>
    <property type="match status" value="1"/>
</dbReference>
<dbReference type="InterPro" id="IPR015943">
    <property type="entry name" value="WD40/YVTN_repeat-like_dom_sf"/>
</dbReference>
<accession>A0AAU7JGQ7</accession>
<gene>
    <name evidence="2" type="ORF">ABEG18_01605</name>
</gene>
<dbReference type="EMBL" id="CP157484">
    <property type="protein sequence ID" value="XBO39510.1"/>
    <property type="molecule type" value="Genomic_DNA"/>
</dbReference>
<dbReference type="Gene3D" id="2.130.10.10">
    <property type="entry name" value="YVTN repeat-like/Quinoprotein amine dehydrogenase"/>
    <property type="match status" value="3"/>
</dbReference>
<organism evidence="2">
    <name type="scientific">Alsobacter sp. KACC 23698</name>
    <dbReference type="NCBI Taxonomy" id="3149229"/>
    <lineage>
        <taxon>Bacteria</taxon>
        <taxon>Pseudomonadati</taxon>
        <taxon>Pseudomonadota</taxon>
        <taxon>Alphaproteobacteria</taxon>
        <taxon>Hyphomicrobiales</taxon>
        <taxon>Alsobacteraceae</taxon>
        <taxon>Alsobacter</taxon>
    </lineage>
</organism>
<name>A0AAU7JGQ7_9HYPH</name>
<dbReference type="AlphaFoldDB" id="A0AAU7JGQ7"/>
<dbReference type="SUPFAM" id="SSF51004">
    <property type="entry name" value="C-terminal (heme d1) domain of cytochrome cd1-nitrite reductase"/>
    <property type="match status" value="1"/>
</dbReference>
<dbReference type="InterPro" id="IPR051200">
    <property type="entry name" value="Host-pathogen_enzymatic-act"/>
</dbReference>
<dbReference type="InterPro" id="IPR011048">
    <property type="entry name" value="Haem_d1_sf"/>
</dbReference>
<keyword evidence="1" id="KW-0732">Signal</keyword>
<feature type="chain" id="PRO_5044008885" evidence="1">
    <location>
        <begin position="24"/>
        <end position="389"/>
    </location>
</feature>
<protein>
    <submittedName>
        <fullName evidence="2">YncE family protein</fullName>
    </submittedName>
</protein>
<evidence type="ECO:0000256" key="1">
    <source>
        <dbReference type="SAM" id="SignalP"/>
    </source>
</evidence>